<feature type="region of interest" description="Disordered" evidence="1">
    <location>
        <begin position="254"/>
        <end position="316"/>
    </location>
</feature>
<dbReference type="EMBL" id="VSRR010000295">
    <property type="protein sequence ID" value="MPC13636.1"/>
    <property type="molecule type" value="Genomic_DNA"/>
</dbReference>
<feature type="compositionally biased region" description="Polar residues" evidence="1">
    <location>
        <begin position="33"/>
        <end position="64"/>
    </location>
</feature>
<proteinExistence type="predicted"/>
<feature type="region of interest" description="Disordered" evidence="1">
    <location>
        <begin position="145"/>
        <end position="215"/>
    </location>
</feature>
<feature type="region of interest" description="Disordered" evidence="1">
    <location>
        <begin position="339"/>
        <end position="375"/>
    </location>
</feature>
<feature type="compositionally biased region" description="Basic residues" evidence="1">
    <location>
        <begin position="261"/>
        <end position="270"/>
    </location>
</feature>
<dbReference type="AlphaFoldDB" id="A0A5B7CZ66"/>
<dbReference type="OrthoDB" id="6382133at2759"/>
<feature type="region of interest" description="Disordered" evidence="1">
    <location>
        <begin position="596"/>
        <end position="625"/>
    </location>
</feature>
<feature type="region of interest" description="Disordered" evidence="1">
    <location>
        <begin position="464"/>
        <end position="554"/>
    </location>
</feature>
<name>A0A5B7CZ66_PORTR</name>
<evidence type="ECO:0000313" key="3">
    <source>
        <dbReference type="Proteomes" id="UP000324222"/>
    </source>
</evidence>
<feature type="compositionally biased region" description="Basic and acidic residues" evidence="1">
    <location>
        <begin position="162"/>
        <end position="188"/>
    </location>
</feature>
<evidence type="ECO:0000313" key="2">
    <source>
        <dbReference type="EMBL" id="MPC13636.1"/>
    </source>
</evidence>
<feature type="compositionally biased region" description="Polar residues" evidence="1">
    <location>
        <begin position="841"/>
        <end position="865"/>
    </location>
</feature>
<feature type="compositionally biased region" description="Basic residues" evidence="1">
    <location>
        <begin position="98"/>
        <end position="109"/>
    </location>
</feature>
<feature type="region of interest" description="Disordered" evidence="1">
    <location>
        <begin position="419"/>
        <end position="450"/>
    </location>
</feature>
<gene>
    <name evidence="2" type="ORF">E2C01_006376</name>
</gene>
<evidence type="ECO:0000256" key="1">
    <source>
        <dbReference type="SAM" id="MobiDB-lite"/>
    </source>
</evidence>
<feature type="compositionally biased region" description="Low complexity" evidence="1">
    <location>
        <begin position="596"/>
        <end position="611"/>
    </location>
</feature>
<feature type="region of interest" description="Disordered" evidence="1">
    <location>
        <begin position="841"/>
        <end position="889"/>
    </location>
</feature>
<feature type="compositionally biased region" description="Polar residues" evidence="1">
    <location>
        <begin position="483"/>
        <end position="503"/>
    </location>
</feature>
<protein>
    <submittedName>
        <fullName evidence="2">Uncharacterized protein</fullName>
    </submittedName>
</protein>
<feature type="compositionally biased region" description="Basic and acidic residues" evidence="1">
    <location>
        <begin position="532"/>
        <end position="551"/>
    </location>
</feature>
<accession>A0A5B7CZ66</accession>
<organism evidence="2 3">
    <name type="scientific">Portunus trituberculatus</name>
    <name type="common">Swimming crab</name>
    <name type="synonym">Neptunus trituberculatus</name>
    <dbReference type="NCBI Taxonomy" id="210409"/>
    <lineage>
        <taxon>Eukaryota</taxon>
        <taxon>Metazoa</taxon>
        <taxon>Ecdysozoa</taxon>
        <taxon>Arthropoda</taxon>
        <taxon>Crustacea</taxon>
        <taxon>Multicrustacea</taxon>
        <taxon>Malacostraca</taxon>
        <taxon>Eumalacostraca</taxon>
        <taxon>Eucarida</taxon>
        <taxon>Decapoda</taxon>
        <taxon>Pleocyemata</taxon>
        <taxon>Brachyura</taxon>
        <taxon>Eubrachyura</taxon>
        <taxon>Portunoidea</taxon>
        <taxon>Portunidae</taxon>
        <taxon>Portuninae</taxon>
        <taxon>Portunus</taxon>
    </lineage>
</organism>
<feature type="compositionally biased region" description="Polar residues" evidence="1">
    <location>
        <begin position="271"/>
        <end position="297"/>
    </location>
</feature>
<feature type="compositionally biased region" description="Basic and acidic residues" evidence="1">
    <location>
        <begin position="342"/>
        <end position="360"/>
    </location>
</feature>
<keyword evidence="3" id="KW-1185">Reference proteome</keyword>
<feature type="compositionally biased region" description="Basic and acidic residues" evidence="1">
    <location>
        <begin position="76"/>
        <end position="91"/>
    </location>
</feature>
<reference evidence="2 3" key="1">
    <citation type="submission" date="2019-05" db="EMBL/GenBank/DDBJ databases">
        <title>Another draft genome of Portunus trituberculatus and its Hox gene families provides insights of decapod evolution.</title>
        <authorList>
            <person name="Jeong J.-H."/>
            <person name="Song I."/>
            <person name="Kim S."/>
            <person name="Choi T."/>
            <person name="Kim D."/>
            <person name="Ryu S."/>
            <person name="Kim W."/>
        </authorList>
    </citation>
    <scope>NUCLEOTIDE SEQUENCE [LARGE SCALE GENOMIC DNA]</scope>
    <source>
        <tissue evidence="2">Muscle</tissue>
    </source>
</reference>
<feature type="region of interest" description="Disordered" evidence="1">
    <location>
        <begin position="33"/>
        <end position="121"/>
    </location>
</feature>
<dbReference type="Proteomes" id="UP000324222">
    <property type="component" value="Unassembled WGS sequence"/>
</dbReference>
<feature type="compositionally biased region" description="Basic and acidic residues" evidence="1">
    <location>
        <begin position="196"/>
        <end position="215"/>
    </location>
</feature>
<comment type="caution">
    <text evidence="2">The sequence shown here is derived from an EMBL/GenBank/DDBJ whole genome shotgun (WGS) entry which is preliminary data.</text>
</comment>
<sequence>MNWVGGVRRRVLQRDEVQRRQDLFFAAHALPAQQSASRNTLQVPAEGSQASGSTHSMARLSSGSLAGRTRISPRKWRNDDLKQSETQDSHVTDLQPGRKGHTKAAKKASKTSLPPVRPASIHGPFSRYLLKLELQSVGLKLDEEEKLRSSEKQGPQSRAKGQKKERDSRDGRLARKSTAPDRSRDKISKQPLSQDETAKDNPELQDTRTSKKHTSSKDIAFHLTLKTSKSNVLKHCDEGNTDHWDKEVRRRGYLNNIPKERNKHLSRKTPKSTQSCKAQRITGHTSGNVYGSQANVQTKRKNITDSSPENTVHKEEHQCNTINAKAYTANSKEYVEANKSLKNSDWRQQEQKSNKRDKEGKHSKRTRKASSLLDGAPRLRQVLSLTPERHKGRIWAPLYLPNTESPSKGKQNMAKNVNQVNTDNGQEKQKVTDSREKYRTLHKPSTSKIQREWEEARLAMLLGTQFKSSSNNDKDKQEDENNVESNNTAEIRSDYQLTQNSLNPPSPYDKADKAGENHMSFYSPDTQQANREIPDTRVSETPKRDDHDSQRPKLSSYTRTIYKIESGLSFARERKDKTPYLDRSFGTPWLGGPIFDTSGSSFSSSKTPTDPTLERSCEDPIGSQGTELHLNTTVRSIITAHYQDQGKEIDETQATIKESGINQSQNHLFNRQYISKEACSPLLVLGGYENVKHNGGTWMVYERYADLVTDPHQLVTHHICDENKSLDSLYSDSHNSHWLGAHENKTLQTQHQFACQYEGSTEGTSDSTNPSATHTQVPLNNVCKHDHWSGYKSNHQNRLRRHNWNQTDAGQLAQLEGNVYKELCDHHLILCAWVHHYSQDAHQGTDNGKLNRKTNTAGNTGTEQPPGNPHRPHAGPAVLRPPRFPAPRQ</sequence>
<feature type="compositionally biased region" description="Basic and acidic residues" evidence="1">
    <location>
        <begin position="425"/>
        <end position="439"/>
    </location>
</feature>